<dbReference type="EMBL" id="LCAW01000007">
    <property type="protein sequence ID" value="KKR99338.1"/>
    <property type="molecule type" value="Genomic_DNA"/>
</dbReference>
<evidence type="ECO:0000313" key="2">
    <source>
        <dbReference type="Proteomes" id="UP000033930"/>
    </source>
</evidence>
<gene>
    <name evidence="1" type="ORF">UU50_C0007G0026</name>
</gene>
<proteinExistence type="predicted"/>
<organism evidence="1 2">
    <name type="scientific">Candidatus Uhrbacteria bacterium GW2011_GWC1_41_20</name>
    <dbReference type="NCBI Taxonomy" id="1618983"/>
    <lineage>
        <taxon>Bacteria</taxon>
        <taxon>Candidatus Uhriibacteriota</taxon>
    </lineage>
</organism>
<protein>
    <submittedName>
        <fullName evidence="1">Uncharacterized protein</fullName>
    </submittedName>
</protein>
<comment type="caution">
    <text evidence="1">The sequence shown here is derived from an EMBL/GenBank/DDBJ whole genome shotgun (WGS) entry which is preliminary data.</text>
</comment>
<dbReference type="Proteomes" id="UP000033930">
    <property type="component" value="Unassembled WGS sequence"/>
</dbReference>
<dbReference type="AlphaFoldDB" id="A0A0G0VES9"/>
<reference evidence="1 2" key="1">
    <citation type="journal article" date="2015" name="Nature">
        <title>rRNA introns, odd ribosomes, and small enigmatic genomes across a large radiation of phyla.</title>
        <authorList>
            <person name="Brown C.T."/>
            <person name="Hug L.A."/>
            <person name="Thomas B.C."/>
            <person name="Sharon I."/>
            <person name="Castelle C.J."/>
            <person name="Singh A."/>
            <person name="Wilkins M.J."/>
            <person name="Williams K.H."/>
            <person name="Banfield J.F."/>
        </authorList>
    </citation>
    <scope>NUCLEOTIDE SEQUENCE [LARGE SCALE GENOMIC DNA]</scope>
</reference>
<name>A0A0G0VES9_9BACT</name>
<accession>A0A0G0VES9</accession>
<evidence type="ECO:0000313" key="1">
    <source>
        <dbReference type="EMBL" id="KKR99338.1"/>
    </source>
</evidence>
<sequence length="200" mass="23656">MTRRIKISDQTMAELHTLADQGTKESIKEIERIIESAKNDDEKGIAMAALSEARFHYYCPENEEEEHDYELCGLIAKHENVFYKNIMELENLERDLLHAKLNEEVHAKVMEKTKKEEWKYNCIPDIALIIESRMSNIKKEIVYDEEWIAQAKFLVKAEKYKENLSEVLEFISEDIDFEEDDDYDDCDDDCDCRDCMSETY</sequence>